<dbReference type="EMBL" id="BRYB01002299">
    <property type="protein sequence ID" value="GMI42631.1"/>
    <property type="molecule type" value="Genomic_DNA"/>
</dbReference>
<sequence length="728" mass="76708">MPSSPPPLPGTPAWSAWVASLTFLPPRPPFVRAAAPSPYDSFYVPHPALMHGGSGIERSSGISPGSGISPARPPPRSPRPPASPPPPPAPPSLLRPLLPAPGGWMKRACATRGGLASRAVLDFLERASPAEAAEEILLRVDGSTALHAFLAAARAPTSLTNLVVARLLEAAPSAAAQPDAFGNLPLATAVCGPLPRARGGGELAAALVAANPGALEHVSGGGVSALDCAENSVPASASKKGALLATLKECRRCARELDAAGLAKELSLRDRGAAALVRALADPKLCPRPDGVIAVFCVSPEPLSIMSGEPVKPWLRYIRDKRLAGFADVVLLPMAPNNISEELLLLAAASPNPKVFLAASWLQDADGALSDEAVTSYASADNPYALSKPRWAAHAAVVSKHFGVHPEALPSLLSDQASARESPVLAGVTVYIENGAHDVSRSVLGEELFLAAGGHLISEFPPVPGSLFTISVASRAVTPFELDGVNVGSVDFGRRNEIPVGSTLQNVSDSKKSVVVTSEAQYEDAVLLMGYPRTFIFTRPTRESPHFQPIDRLLVVESMRAARPAEHAGSKGAGSFPSYAESLPVDASVIRVDSRELREALVFQLSSLFGVARVSPSRTWALDRYIASFPPSVSSPRDDYFLSDLPALPPPYSPQEDDESPKKKKKDPENGGGAKKGVKGGGGQLKKVRHDELGRMYYARPSGRTPKGKEWNQWKGEWQPEGGGMVDY</sequence>
<feature type="compositionally biased region" description="Pro residues" evidence="1">
    <location>
        <begin position="71"/>
        <end position="93"/>
    </location>
</feature>
<evidence type="ECO:0000313" key="2">
    <source>
        <dbReference type="EMBL" id="GMI42631.1"/>
    </source>
</evidence>
<organism evidence="2 3">
    <name type="scientific">Tetraparma gracilis</name>
    <dbReference type="NCBI Taxonomy" id="2962635"/>
    <lineage>
        <taxon>Eukaryota</taxon>
        <taxon>Sar</taxon>
        <taxon>Stramenopiles</taxon>
        <taxon>Ochrophyta</taxon>
        <taxon>Bolidophyceae</taxon>
        <taxon>Parmales</taxon>
        <taxon>Triparmaceae</taxon>
        <taxon>Tetraparma</taxon>
    </lineage>
</organism>
<reference evidence="2 3" key="1">
    <citation type="journal article" date="2023" name="Commun. Biol.">
        <title>Genome analysis of Parmales, the sister group of diatoms, reveals the evolutionary specialization of diatoms from phago-mixotrophs to photoautotrophs.</title>
        <authorList>
            <person name="Ban H."/>
            <person name="Sato S."/>
            <person name="Yoshikawa S."/>
            <person name="Yamada K."/>
            <person name="Nakamura Y."/>
            <person name="Ichinomiya M."/>
            <person name="Sato N."/>
            <person name="Blanc-Mathieu R."/>
            <person name="Endo H."/>
            <person name="Kuwata A."/>
            <person name="Ogata H."/>
        </authorList>
    </citation>
    <scope>NUCLEOTIDE SEQUENCE [LARGE SCALE GENOMIC DNA]</scope>
</reference>
<feature type="compositionally biased region" description="Gly residues" evidence="1">
    <location>
        <begin position="670"/>
        <end position="684"/>
    </location>
</feature>
<evidence type="ECO:0000313" key="3">
    <source>
        <dbReference type="Proteomes" id="UP001165060"/>
    </source>
</evidence>
<gene>
    <name evidence="2" type="ORF">TeGR_g4237</name>
</gene>
<dbReference type="Proteomes" id="UP001165060">
    <property type="component" value="Unassembled WGS sequence"/>
</dbReference>
<name>A0ABQ6N7I3_9STRA</name>
<feature type="region of interest" description="Disordered" evidence="1">
    <location>
        <begin position="53"/>
        <end position="97"/>
    </location>
</feature>
<comment type="caution">
    <text evidence="2">The sequence shown here is derived from an EMBL/GenBank/DDBJ whole genome shotgun (WGS) entry which is preliminary data.</text>
</comment>
<protein>
    <submittedName>
        <fullName evidence="2">Uncharacterized protein</fullName>
    </submittedName>
</protein>
<feature type="region of interest" description="Disordered" evidence="1">
    <location>
        <begin position="644"/>
        <end position="728"/>
    </location>
</feature>
<keyword evidence="3" id="KW-1185">Reference proteome</keyword>
<accession>A0ABQ6N7I3</accession>
<feature type="compositionally biased region" description="Low complexity" evidence="1">
    <location>
        <begin position="56"/>
        <end position="70"/>
    </location>
</feature>
<proteinExistence type="predicted"/>
<evidence type="ECO:0000256" key="1">
    <source>
        <dbReference type="SAM" id="MobiDB-lite"/>
    </source>
</evidence>